<keyword evidence="7 13" id="KW-0732">Signal</keyword>
<dbReference type="GO" id="GO:0005886">
    <property type="term" value="C:plasma membrane"/>
    <property type="evidence" value="ECO:0007669"/>
    <property type="project" value="UniProtKB-SubCell"/>
</dbReference>
<feature type="region of interest" description="Disordered" evidence="14">
    <location>
        <begin position="295"/>
        <end position="314"/>
    </location>
</feature>
<dbReference type="InterPro" id="IPR002816">
    <property type="entry name" value="TraB/PrgY/GumN_fam"/>
</dbReference>
<keyword evidence="13" id="KW-0879">Wnt signaling pathway</keyword>
<dbReference type="OrthoDB" id="10040378at2759"/>
<comment type="subcellular location">
    <subcellularLocation>
        <location evidence="13">Cell membrane</location>
        <topology evidence="13">Single-pass type I membrane protein</topology>
    </subcellularLocation>
    <subcellularLocation>
        <location evidence="2">Membrane</location>
        <topology evidence="2">Single-pass type I membrane protein</topology>
    </subcellularLocation>
</comment>
<dbReference type="GO" id="GO:0004222">
    <property type="term" value="F:metalloendopeptidase activity"/>
    <property type="evidence" value="ECO:0007669"/>
    <property type="project" value="UniProtKB-UniRule"/>
</dbReference>
<comment type="function">
    <text evidence="13">Metalloprotease that acts as a negative regulator of the Wnt signaling pathway.</text>
</comment>
<evidence type="ECO:0000256" key="11">
    <source>
        <dbReference type="ARBA" id="ARBA00023136"/>
    </source>
</evidence>
<dbReference type="EMBL" id="ASGP02000002">
    <property type="protein sequence ID" value="KAH9521663.1"/>
    <property type="molecule type" value="Genomic_DNA"/>
</dbReference>
<dbReference type="CDD" id="cd14789">
    <property type="entry name" value="Tiki"/>
    <property type="match status" value="1"/>
</dbReference>
<feature type="compositionally biased region" description="Low complexity" evidence="14">
    <location>
        <begin position="295"/>
        <end position="306"/>
    </location>
</feature>
<keyword evidence="4 13" id="KW-0645">Protease</keyword>
<dbReference type="GO" id="GO:0030178">
    <property type="term" value="P:negative regulation of Wnt signaling pathway"/>
    <property type="evidence" value="ECO:0007669"/>
    <property type="project" value="UniProtKB-UniRule"/>
</dbReference>
<evidence type="ECO:0000256" key="10">
    <source>
        <dbReference type="ARBA" id="ARBA00023049"/>
    </source>
</evidence>
<comment type="cofactor">
    <cofactor evidence="1">
        <name>Co(2+)</name>
        <dbReference type="ChEBI" id="CHEBI:48828"/>
    </cofactor>
</comment>
<evidence type="ECO:0000256" key="3">
    <source>
        <dbReference type="ARBA" id="ARBA00008261"/>
    </source>
</evidence>
<comment type="caution">
    <text evidence="15">The sequence shown here is derived from an EMBL/GenBank/DDBJ whole genome shotgun (WGS) entry which is preliminary data.</text>
</comment>
<evidence type="ECO:0000256" key="6">
    <source>
        <dbReference type="ARBA" id="ARBA00022723"/>
    </source>
</evidence>
<evidence type="ECO:0000256" key="8">
    <source>
        <dbReference type="ARBA" id="ARBA00022801"/>
    </source>
</evidence>
<dbReference type="Proteomes" id="UP000790347">
    <property type="component" value="Unassembled WGS sequence"/>
</dbReference>
<keyword evidence="5 13" id="KW-0812">Transmembrane</keyword>
<reference evidence="15" key="2">
    <citation type="journal article" date="2022" name="Res Sq">
        <title>Comparative Genomics Reveals Insights into the Divergent Evolution of Astigmatic Mites and Household Pest Adaptations.</title>
        <authorList>
            <person name="Xiong Q."/>
            <person name="Wan A.T.-Y."/>
            <person name="Liu X.-Y."/>
            <person name="Fung C.S.-H."/>
            <person name="Xiao X."/>
            <person name="Malainual N."/>
            <person name="Hou J."/>
            <person name="Wang L."/>
            <person name="Wang M."/>
            <person name="Yang K."/>
            <person name="Cui Y."/>
            <person name="Leung E."/>
            <person name="Nong W."/>
            <person name="Shin S.-K."/>
            <person name="Au S."/>
            <person name="Jeong K.Y."/>
            <person name="Chew F.T."/>
            <person name="Hui J."/>
            <person name="Leung T.F."/>
            <person name="Tungtrongchitr A."/>
            <person name="Zhong N."/>
            <person name="Liu Z."/>
            <person name="Tsui S."/>
        </authorList>
    </citation>
    <scope>NUCLEOTIDE SEQUENCE</scope>
    <source>
        <strain evidence="15">Derf</strain>
        <tissue evidence="15">Whole organism</tissue>
    </source>
</reference>
<evidence type="ECO:0000256" key="12">
    <source>
        <dbReference type="ARBA" id="ARBA00023180"/>
    </source>
</evidence>
<keyword evidence="6 13" id="KW-0479">Metal-binding</keyword>
<dbReference type="PANTHER" id="PTHR31120">
    <property type="entry name" value="METALLOPROTEASE TIKI"/>
    <property type="match status" value="1"/>
</dbReference>
<keyword evidence="16" id="KW-1185">Reference proteome</keyword>
<evidence type="ECO:0000256" key="14">
    <source>
        <dbReference type="SAM" id="MobiDB-lite"/>
    </source>
</evidence>
<protein>
    <recommendedName>
        <fullName evidence="13">Metalloprotease TIKI homolog</fullName>
        <ecNumber evidence="13">3.4.-.-</ecNumber>
    </recommendedName>
</protein>
<dbReference type="InterPro" id="IPR040230">
    <property type="entry name" value="TIKI1/2-like"/>
</dbReference>
<keyword evidence="9 13" id="KW-1133">Transmembrane helix</keyword>
<organism evidence="15 16">
    <name type="scientific">Dermatophagoides farinae</name>
    <name type="common">American house dust mite</name>
    <dbReference type="NCBI Taxonomy" id="6954"/>
    <lineage>
        <taxon>Eukaryota</taxon>
        <taxon>Metazoa</taxon>
        <taxon>Ecdysozoa</taxon>
        <taxon>Arthropoda</taxon>
        <taxon>Chelicerata</taxon>
        <taxon>Arachnida</taxon>
        <taxon>Acari</taxon>
        <taxon>Acariformes</taxon>
        <taxon>Sarcoptiformes</taxon>
        <taxon>Astigmata</taxon>
        <taxon>Psoroptidia</taxon>
        <taxon>Analgoidea</taxon>
        <taxon>Pyroglyphidae</taxon>
        <taxon>Dermatophagoidinae</taxon>
        <taxon>Dermatophagoides</taxon>
    </lineage>
</organism>
<evidence type="ECO:0000256" key="7">
    <source>
        <dbReference type="ARBA" id="ARBA00022729"/>
    </source>
</evidence>
<keyword evidence="12" id="KW-0325">Glycoprotein</keyword>
<reference evidence="15" key="1">
    <citation type="submission" date="2013-05" db="EMBL/GenBank/DDBJ databases">
        <authorList>
            <person name="Yim A.K.Y."/>
            <person name="Chan T.F."/>
            <person name="Ji K.M."/>
            <person name="Liu X.Y."/>
            <person name="Zhou J.W."/>
            <person name="Li R.Q."/>
            <person name="Yang K.Y."/>
            <person name="Li J."/>
            <person name="Li M."/>
            <person name="Law P.T.W."/>
            <person name="Wu Y.L."/>
            <person name="Cai Z.L."/>
            <person name="Qin H."/>
            <person name="Bao Y."/>
            <person name="Leung R.K.K."/>
            <person name="Ng P.K.S."/>
            <person name="Zou J."/>
            <person name="Zhong X.J."/>
            <person name="Ran P.X."/>
            <person name="Zhong N.S."/>
            <person name="Liu Z.G."/>
            <person name="Tsui S.K.W."/>
        </authorList>
    </citation>
    <scope>NUCLEOTIDE SEQUENCE</scope>
    <source>
        <strain evidence="15">Derf</strain>
        <tissue evidence="15">Whole organism</tissue>
    </source>
</reference>
<evidence type="ECO:0000256" key="5">
    <source>
        <dbReference type="ARBA" id="ARBA00022692"/>
    </source>
</evidence>
<comment type="similarity">
    <text evidence="3 13">Belongs to the TIKI family.</text>
</comment>
<feature type="transmembrane region" description="Helical" evidence="13">
    <location>
        <begin position="687"/>
        <end position="708"/>
    </location>
</feature>
<dbReference type="GO" id="GO:0016055">
    <property type="term" value="P:Wnt signaling pathway"/>
    <property type="evidence" value="ECO:0007669"/>
    <property type="project" value="UniProtKB-KW"/>
</dbReference>
<comment type="cofactor">
    <cofactor evidence="13">
        <name>Mn(2+)</name>
        <dbReference type="ChEBI" id="CHEBI:29035"/>
    </cofactor>
    <cofactor evidence="13">
        <name>Co(2+)</name>
        <dbReference type="ChEBI" id="CHEBI:48828"/>
    </cofactor>
    <text evidence="13">Divalent metal cations. Mn(2+) or Co(2+).</text>
</comment>
<evidence type="ECO:0000256" key="9">
    <source>
        <dbReference type="ARBA" id="ARBA00022989"/>
    </source>
</evidence>
<evidence type="ECO:0000256" key="2">
    <source>
        <dbReference type="ARBA" id="ARBA00004479"/>
    </source>
</evidence>
<evidence type="ECO:0000313" key="16">
    <source>
        <dbReference type="Proteomes" id="UP000790347"/>
    </source>
</evidence>
<dbReference type="EC" id="3.4.-.-" evidence="13"/>
<keyword evidence="11 13" id="KW-0472">Membrane</keyword>
<name>A0A922L706_DERFA</name>
<keyword evidence="10 13" id="KW-0482">Metalloprotease</keyword>
<dbReference type="Pfam" id="PF01963">
    <property type="entry name" value="TraB_PrgY_gumN"/>
    <property type="match status" value="1"/>
</dbReference>
<evidence type="ECO:0000256" key="4">
    <source>
        <dbReference type="ARBA" id="ARBA00022670"/>
    </source>
</evidence>
<dbReference type="GO" id="GO:0046872">
    <property type="term" value="F:metal ion binding"/>
    <property type="evidence" value="ECO:0007669"/>
    <property type="project" value="UniProtKB-UniRule"/>
</dbReference>
<evidence type="ECO:0000313" key="15">
    <source>
        <dbReference type="EMBL" id="KAH9521663.1"/>
    </source>
</evidence>
<dbReference type="AlphaFoldDB" id="A0A922L706"/>
<gene>
    <name evidence="15" type="primary">TRABD2B</name>
    <name evidence="15" type="ORF">DERF_005299</name>
</gene>
<proteinExistence type="inferred from homology"/>
<keyword evidence="13" id="KW-1003">Cell membrane</keyword>
<keyword evidence="8 13" id="KW-0378">Hydrolase</keyword>
<evidence type="ECO:0000256" key="1">
    <source>
        <dbReference type="ARBA" id="ARBA00001941"/>
    </source>
</evidence>
<accession>A0A922L706</accession>
<dbReference type="GO" id="GO:0006508">
    <property type="term" value="P:proteolysis"/>
    <property type="evidence" value="ECO:0007669"/>
    <property type="project" value="UniProtKB-KW"/>
</dbReference>
<sequence length="711" mass="82763">MKMFLNNVNIFLCRHLFLFATLLLLLAIIISNMECRRMIDKECLQCDKNESFSFFWKIERSKPSPPSYFFGTIHAPYTKVWNYVPSKAKSAFRHSQHIIFELDLMNAETLLSLTQCQLLPPGIRLSDIIPIDLYHRLQRHLRYVKFKMSHWITQEQKSRGLNSNTLYTAITLNWERKRPIWVMIMLNSLTENDIKSKGITVLDSFFYQKAKKLKKSIGSVENAKEQCKTLNYLNTTQVLYALNQTLLQHEHIRRGYLRSNHTTDDMIRHYNCGNLNEALFNEDSANIPILKNRSSSTLSSSISSGNNDEDDDNESFSKNIENYFRFEIILKRNKRMSQRVLELLKSNPKESFFFVFGAGHFLGNDSIIELMKDHNGLEIVHINDDRQQKQSLICDPTITTTKTTTSISSNVESSSGRRTKFMNNGAHVINQHDQQQQSEETLIYPISSESIHRLPSSWFHHYHHPPLSKTTNWKSIDPIRSSYLPATNVLFKDSNQKIQWPMMNMVSSSSSSNINWNKDSNQYPASYNTHNDNNNNQAMLMTMMMMRQSNNQLHPQQQHSFGDIRYPIAASAAIPKTNNNDLSSLFYNNNNIHHQWPNHNQNQTNMMMDIILPSTRHRFDHHHPHHHHHRTRSNNDYQYHQLINNKLINTKLFAGLVESNLGQVDIRPASSSYSITNISYNGCRCCILIIFSYHPIIFITIFISIRALSII</sequence>
<evidence type="ECO:0000256" key="13">
    <source>
        <dbReference type="RuleBase" id="RU369069"/>
    </source>
</evidence>
<dbReference type="PANTHER" id="PTHR31120:SF6">
    <property type="entry name" value="METALLOPROTEASE TIKI HOMOLOG"/>
    <property type="match status" value="1"/>
</dbReference>